<feature type="domain" description="Insertion element IS150 protein InsJ-like helix-turn-helix" evidence="4">
    <location>
        <begin position="122"/>
        <end position="171"/>
    </location>
</feature>
<evidence type="ECO:0000256" key="1">
    <source>
        <dbReference type="ARBA" id="ARBA00004123"/>
    </source>
</evidence>
<accession>A0A077ZM37</accession>
<evidence type="ECO:0000313" key="6">
    <source>
        <dbReference type="Proteomes" id="UP000030665"/>
    </source>
</evidence>
<reference evidence="5" key="1">
    <citation type="submission" date="2014-01" db="EMBL/GenBank/DDBJ databases">
        <authorList>
            <person name="Aslett M."/>
        </authorList>
    </citation>
    <scope>NUCLEOTIDE SEQUENCE</scope>
</reference>
<dbReference type="Pfam" id="PF13518">
    <property type="entry name" value="HTH_28"/>
    <property type="match status" value="2"/>
</dbReference>
<dbReference type="Gene3D" id="1.10.10.10">
    <property type="entry name" value="Winged helix-like DNA-binding domain superfamily/Winged helix DNA-binding domain"/>
    <property type="match status" value="2"/>
</dbReference>
<keyword evidence="3" id="KW-0175">Coiled coil</keyword>
<feature type="non-terminal residue" evidence="5">
    <location>
        <position position="297"/>
    </location>
</feature>
<organism evidence="5 6">
    <name type="scientific">Trichuris trichiura</name>
    <name type="common">Whipworm</name>
    <name type="synonym">Trichocephalus trichiurus</name>
    <dbReference type="NCBI Taxonomy" id="36087"/>
    <lineage>
        <taxon>Eukaryota</taxon>
        <taxon>Metazoa</taxon>
        <taxon>Ecdysozoa</taxon>
        <taxon>Nematoda</taxon>
        <taxon>Enoplea</taxon>
        <taxon>Dorylaimia</taxon>
        <taxon>Trichinellida</taxon>
        <taxon>Trichuridae</taxon>
        <taxon>Trichuris</taxon>
    </lineage>
</organism>
<evidence type="ECO:0000256" key="3">
    <source>
        <dbReference type="SAM" id="Coils"/>
    </source>
</evidence>
<reference evidence="5" key="2">
    <citation type="submission" date="2014-03" db="EMBL/GenBank/DDBJ databases">
        <title>The whipworm genome and dual-species transcriptomics of an intimate host-pathogen interaction.</title>
        <authorList>
            <person name="Foth B.J."/>
            <person name="Tsai I.J."/>
            <person name="Reid A.J."/>
            <person name="Bancroft A.J."/>
            <person name="Nichol S."/>
            <person name="Tracey A."/>
            <person name="Holroyd N."/>
            <person name="Cotton J.A."/>
            <person name="Stanley E.J."/>
            <person name="Zarowiecki M."/>
            <person name="Liu J.Z."/>
            <person name="Huckvale T."/>
            <person name="Cooper P.J."/>
            <person name="Grencis R.K."/>
            <person name="Berriman M."/>
        </authorList>
    </citation>
    <scope>NUCLEOTIDE SEQUENCE [LARGE SCALE GENOMIC DNA]</scope>
</reference>
<feature type="domain" description="Insertion element IS150 protein InsJ-like helix-turn-helix" evidence="4">
    <location>
        <begin position="5"/>
        <end position="42"/>
    </location>
</feature>
<sequence>MLARVREYLSGKGSYRQIARANGISAWSLRGWVRKYEEQGEVSFMERAGNASYSKEFKASCVLAALRGEGSIDDIIVKYNISSHSVLRHWIKQYNDHIELKDYDPKREVYMAGARRKTSLSERKEIVEYCLSHGKNYKDTAARYDVSYSQVYDWVRKYAADGETGLIDRRGHHKTDEEVDEMERLRRENQRLKRQLEEQERLVYFLKKLKALEGRLRHAITYEAIQQCHAEKGWGICWLCGQVGITRASYYQWLKRDVPKAEKENEIIAQLIQEYDERFHHILGYRRMTDWINRLNH</sequence>
<name>A0A077ZM37_TRITR</name>
<comment type="subcellular location">
    <subcellularLocation>
        <location evidence="1">Nucleus</location>
    </subcellularLocation>
</comment>
<dbReference type="AlphaFoldDB" id="A0A077ZM37"/>
<dbReference type="InterPro" id="IPR055247">
    <property type="entry name" value="InsJ-like_HTH"/>
</dbReference>
<comment type="similarity">
    <text evidence="2">Belongs to the IS150/IS1296 orfA family.</text>
</comment>
<dbReference type="EMBL" id="HG809421">
    <property type="protein sequence ID" value="CDW61382.1"/>
    <property type="molecule type" value="Genomic_DNA"/>
</dbReference>
<dbReference type="PANTHER" id="PTHR33795">
    <property type="entry name" value="INSERTION ELEMENT IS150 PROTEIN INSJ"/>
    <property type="match status" value="1"/>
</dbReference>
<dbReference type="SUPFAM" id="SSF46689">
    <property type="entry name" value="Homeodomain-like"/>
    <property type="match status" value="1"/>
</dbReference>
<dbReference type="PANTHER" id="PTHR33795:SF1">
    <property type="entry name" value="INSERTION ELEMENT IS150 PROTEIN INSJ"/>
    <property type="match status" value="1"/>
</dbReference>
<proteinExistence type="inferred from homology"/>
<evidence type="ECO:0000256" key="2">
    <source>
        <dbReference type="ARBA" id="ARBA00038232"/>
    </source>
</evidence>
<dbReference type="Proteomes" id="UP000030665">
    <property type="component" value="Unassembled WGS sequence"/>
</dbReference>
<dbReference type="InterPro" id="IPR010921">
    <property type="entry name" value="Trp_repressor/repl_initiator"/>
</dbReference>
<keyword evidence="6" id="KW-1185">Reference proteome</keyword>
<dbReference type="InterPro" id="IPR052057">
    <property type="entry name" value="IS150/IS1296_orfA-like"/>
</dbReference>
<dbReference type="SUPFAM" id="SSF48295">
    <property type="entry name" value="TrpR-like"/>
    <property type="match status" value="2"/>
</dbReference>
<gene>
    <name evidence="5" type="ORF">TTRE_0000984201</name>
</gene>
<dbReference type="GO" id="GO:0005634">
    <property type="term" value="C:nucleus"/>
    <property type="evidence" value="ECO:0007669"/>
    <property type="project" value="UniProtKB-SubCell"/>
</dbReference>
<dbReference type="InterPro" id="IPR036388">
    <property type="entry name" value="WH-like_DNA-bd_sf"/>
</dbReference>
<evidence type="ECO:0000313" key="5">
    <source>
        <dbReference type="EMBL" id="CDW61382.1"/>
    </source>
</evidence>
<dbReference type="GO" id="GO:0043565">
    <property type="term" value="F:sequence-specific DNA binding"/>
    <property type="evidence" value="ECO:0007669"/>
    <property type="project" value="InterPro"/>
</dbReference>
<feature type="coiled-coil region" evidence="3">
    <location>
        <begin position="175"/>
        <end position="209"/>
    </location>
</feature>
<protein>
    <submittedName>
        <fullName evidence="5">HTH 28 domain containing protein</fullName>
    </submittedName>
</protein>
<evidence type="ECO:0000259" key="4">
    <source>
        <dbReference type="Pfam" id="PF13518"/>
    </source>
</evidence>
<dbReference type="InterPro" id="IPR009057">
    <property type="entry name" value="Homeodomain-like_sf"/>
</dbReference>